<keyword evidence="12" id="KW-1185">Reference proteome</keyword>
<keyword evidence="6" id="KW-0333">Golgi apparatus</keyword>
<evidence type="ECO:0000256" key="9">
    <source>
        <dbReference type="SAM" id="Phobius"/>
    </source>
</evidence>
<reference evidence="11 12" key="1">
    <citation type="submission" date="2014-04" db="EMBL/GenBank/DDBJ databases">
        <authorList>
            <consortium name="DOE Joint Genome Institute"/>
            <person name="Kuo A."/>
            <person name="Girlanda M."/>
            <person name="Perotto S."/>
            <person name="Kohler A."/>
            <person name="Nagy L.G."/>
            <person name="Floudas D."/>
            <person name="Copeland A."/>
            <person name="Barry K.W."/>
            <person name="Cichocki N."/>
            <person name="Veneault-Fourrey C."/>
            <person name="LaButti K."/>
            <person name="Lindquist E.A."/>
            <person name="Lipzen A."/>
            <person name="Lundell T."/>
            <person name="Morin E."/>
            <person name="Murat C."/>
            <person name="Sun H."/>
            <person name="Tunlid A."/>
            <person name="Henrissat B."/>
            <person name="Grigoriev I.V."/>
            <person name="Hibbett D.S."/>
            <person name="Martin F."/>
            <person name="Nordberg H.P."/>
            <person name="Cantor M.N."/>
            <person name="Hua S.X."/>
        </authorList>
    </citation>
    <scope>NUCLEOTIDE SEQUENCE [LARGE SCALE GENOMIC DNA]</scope>
    <source>
        <strain evidence="11 12">MUT 4182</strain>
    </source>
</reference>
<evidence type="ECO:0000256" key="1">
    <source>
        <dbReference type="ARBA" id="ARBA00004394"/>
    </source>
</evidence>
<dbReference type="GO" id="GO:0000139">
    <property type="term" value="C:Golgi membrane"/>
    <property type="evidence" value="ECO:0007669"/>
    <property type="project" value="UniProtKB-SubCell"/>
</dbReference>
<keyword evidence="7 9" id="KW-0472">Membrane</keyword>
<evidence type="ECO:0000313" key="12">
    <source>
        <dbReference type="Proteomes" id="UP000054248"/>
    </source>
</evidence>
<dbReference type="InterPro" id="IPR039899">
    <property type="entry name" value="BET1_SNARE"/>
</dbReference>
<name>A0A0C3QAI4_9AGAM</name>
<dbReference type="OrthoDB" id="3063237at2759"/>
<dbReference type="GO" id="GO:0015031">
    <property type="term" value="P:protein transport"/>
    <property type="evidence" value="ECO:0007669"/>
    <property type="project" value="UniProtKB-KW"/>
</dbReference>
<dbReference type="SUPFAM" id="SSF58038">
    <property type="entry name" value="SNARE fusion complex"/>
    <property type="match status" value="1"/>
</dbReference>
<gene>
    <name evidence="11" type="ORF">M407DRAFT_243395</name>
</gene>
<organism evidence="11 12">
    <name type="scientific">Tulasnella calospora MUT 4182</name>
    <dbReference type="NCBI Taxonomy" id="1051891"/>
    <lineage>
        <taxon>Eukaryota</taxon>
        <taxon>Fungi</taxon>
        <taxon>Dikarya</taxon>
        <taxon>Basidiomycota</taxon>
        <taxon>Agaricomycotina</taxon>
        <taxon>Agaricomycetes</taxon>
        <taxon>Cantharellales</taxon>
        <taxon>Tulasnellaceae</taxon>
        <taxon>Tulasnella</taxon>
    </lineage>
</organism>
<dbReference type="CDD" id="cd15853">
    <property type="entry name" value="SNARE_Bet1"/>
    <property type="match status" value="1"/>
</dbReference>
<proteinExistence type="predicted"/>
<keyword evidence="5 9" id="KW-1133">Transmembrane helix</keyword>
<dbReference type="Gene3D" id="1.20.5.110">
    <property type="match status" value="1"/>
</dbReference>
<comment type="subcellular location">
    <subcellularLocation>
        <location evidence="8">Endomembrane system</location>
        <topology evidence="8">Single-pass type IV membrane protein</topology>
    </subcellularLocation>
    <subcellularLocation>
        <location evidence="1">Golgi apparatus membrane</location>
    </subcellularLocation>
</comment>
<evidence type="ECO:0000256" key="4">
    <source>
        <dbReference type="ARBA" id="ARBA00022927"/>
    </source>
</evidence>
<feature type="transmembrane region" description="Helical" evidence="9">
    <location>
        <begin position="83"/>
        <end position="106"/>
    </location>
</feature>
<accession>A0A0C3QAI4</accession>
<feature type="domain" description="T-SNARE coiled-coil homology" evidence="10">
    <location>
        <begin position="8"/>
        <end position="70"/>
    </location>
</feature>
<evidence type="ECO:0000256" key="3">
    <source>
        <dbReference type="ARBA" id="ARBA00022692"/>
    </source>
</evidence>
<reference evidence="12" key="2">
    <citation type="submission" date="2015-01" db="EMBL/GenBank/DDBJ databases">
        <title>Evolutionary Origins and Diversification of the Mycorrhizal Mutualists.</title>
        <authorList>
            <consortium name="DOE Joint Genome Institute"/>
            <consortium name="Mycorrhizal Genomics Consortium"/>
            <person name="Kohler A."/>
            <person name="Kuo A."/>
            <person name="Nagy L.G."/>
            <person name="Floudas D."/>
            <person name="Copeland A."/>
            <person name="Barry K.W."/>
            <person name="Cichocki N."/>
            <person name="Veneault-Fourrey C."/>
            <person name="LaButti K."/>
            <person name="Lindquist E.A."/>
            <person name="Lipzen A."/>
            <person name="Lundell T."/>
            <person name="Morin E."/>
            <person name="Murat C."/>
            <person name="Riley R."/>
            <person name="Ohm R."/>
            <person name="Sun H."/>
            <person name="Tunlid A."/>
            <person name="Henrissat B."/>
            <person name="Grigoriev I.V."/>
            <person name="Hibbett D.S."/>
            <person name="Martin F."/>
        </authorList>
    </citation>
    <scope>NUCLEOTIDE SEQUENCE [LARGE SCALE GENOMIC DNA]</scope>
    <source>
        <strain evidence="12">MUT 4182</strain>
    </source>
</reference>
<evidence type="ECO:0000313" key="11">
    <source>
        <dbReference type="EMBL" id="KIO27285.1"/>
    </source>
</evidence>
<evidence type="ECO:0000256" key="2">
    <source>
        <dbReference type="ARBA" id="ARBA00022448"/>
    </source>
</evidence>
<evidence type="ECO:0000259" key="10">
    <source>
        <dbReference type="PROSITE" id="PS50192"/>
    </source>
</evidence>
<dbReference type="HOGENOM" id="CLU_150783_2_0_1"/>
<dbReference type="EMBL" id="KN823011">
    <property type="protein sequence ID" value="KIO27285.1"/>
    <property type="molecule type" value="Genomic_DNA"/>
</dbReference>
<evidence type="ECO:0000256" key="5">
    <source>
        <dbReference type="ARBA" id="ARBA00022989"/>
    </source>
</evidence>
<sequence length="116" mass="13013">MSRPGADYTYESQNDQRLDDLQSKIRSLRHITIDIHNDSQRQNSMLDDSGNIFNSFASGLSSSAQRAGRAFGTTPGGTKQMRIIMYSVGGFVILWLLWKTSGWWWWSSATAPAPDP</sequence>
<keyword evidence="3 9" id="KW-0812">Transmembrane</keyword>
<dbReference type="STRING" id="1051891.A0A0C3QAI4"/>
<dbReference type="PANTHER" id="PTHR12791">
    <property type="entry name" value="GOLGI SNARE BET1-RELATED"/>
    <property type="match status" value="1"/>
</dbReference>
<evidence type="ECO:0000256" key="8">
    <source>
        <dbReference type="ARBA" id="ARBA00046280"/>
    </source>
</evidence>
<dbReference type="Proteomes" id="UP000054248">
    <property type="component" value="Unassembled WGS sequence"/>
</dbReference>
<evidence type="ECO:0000256" key="6">
    <source>
        <dbReference type="ARBA" id="ARBA00023034"/>
    </source>
</evidence>
<keyword evidence="2" id="KW-0813">Transport</keyword>
<dbReference type="PROSITE" id="PS50192">
    <property type="entry name" value="T_SNARE"/>
    <property type="match status" value="1"/>
</dbReference>
<dbReference type="AlphaFoldDB" id="A0A0C3QAI4"/>
<dbReference type="InterPro" id="IPR000727">
    <property type="entry name" value="T_SNARE_dom"/>
</dbReference>
<keyword evidence="4" id="KW-0653">Protein transport</keyword>
<protein>
    <recommendedName>
        <fullName evidence="10">t-SNARE coiled-coil homology domain-containing protein</fullName>
    </recommendedName>
</protein>
<evidence type="ECO:0000256" key="7">
    <source>
        <dbReference type="ARBA" id="ARBA00023136"/>
    </source>
</evidence>